<organism evidence="2">
    <name type="scientific">marine sediment metagenome</name>
    <dbReference type="NCBI Taxonomy" id="412755"/>
    <lineage>
        <taxon>unclassified sequences</taxon>
        <taxon>metagenomes</taxon>
        <taxon>ecological metagenomes</taxon>
    </lineage>
</organism>
<comment type="caution">
    <text evidence="2">The sequence shown here is derived from an EMBL/GenBank/DDBJ whole genome shotgun (WGS) entry which is preliminary data.</text>
</comment>
<evidence type="ECO:0000313" key="2">
    <source>
        <dbReference type="EMBL" id="GAG56539.1"/>
    </source>
</evidence>
<gene>
    <name evidence="2" type="ORF">S01H4_06709</name>
</gene>
<sequence>MYILRTIISQGWSPILITAVAIAGYVYEWPIGAVIPALAIILVIGLVVAATGAKEKELELSSLRLKELAGHFNRRFAGNSSLSIFAIIDSLFNIDNPKLWDWARACDMSQRVFNTWCSSFIGRVESDIRTRRLTVYLRTYLNELWLVNSHYYEFVEQFYEIAEKVEIPPETIDQYNRFVMEYNAFAQDFRDSISELRKIAKTEIEPPALIYRILLPRFQVW</sequence>
<accession>X0YK83</accession>
<dbReference type="EMBL" id="BART01002105">
    <property type="protein sequence ID" value="GAG56539.1"/>
    <property type="molecule type" value="Genomic_DNA"/>
</dbReference>
<name>X0YK83_9ZZZZ</name>
<reference evidence="2" key="1">
    <citation type="journal article" date="2014" name="Front. Microbiol.">
        <title>High frequency of phylogenetically diverse reductive dehalogenase-homologous genes in deep subseafloor sedimentary metagenomes.</title>
        <authorList>
            <person name="Kawai M."/>
            <person name="Futagami T."/>
            <person name="Toyoda A."/>
            <person name="Takaki Y."/>
            <person name="Nishi S."/>
            <person name="Hori S."/>
            <person name="Arai W."/>
            <person name="Tsubouchi T."/>
            <person name="Morono Y."/>
            <person name="Uchiyama I."/>
            <person name="Ito T."/>
            <person name="Fujiyama A."/>
            <person name="Inagaki F."/>
            <person name="Takami H."/>
        </authorList>
    </citation>
    <scope>NUCLEOTIDE SEQUENCE</scope>
    <source>
        <strain evidence="2">Expedition CK06-06</strain>
    </source>
</reference>
<keyword evidence="1" id="KW-1133">Transmembrane helix</keyword>
<evidence type="ECO:0000256" key="1">
    <source>
        <dbReference type="SAM" id="Phobius"/>
    </source>
</evidence>
<protein>
    <submittedName>
        <fullName evidence="2">Uncharacterized protein</fullName>
    </submittedName>
</protein>
<keyword evidence="1" id="KW-0472">Membrane</keyword>
<feature type="non-terminal residue" evidence="2">
    <location>
        <position position="221"/>
    </location>
</feature>
<dbReference type="AlphaFoldDB" id="X0YK83"/>
<feature type="transmembrane region" description="Helical" evidence="1">
    <location>
        <begin position="7"/>
        <end position="27"/>
    </location>
</feature>
<keyword evidence="1" id="KW-0812">Transmembrane</keyword>
<proteinExistence type="predicted"/>
<feature type="transmembrane region" description="Helical" evidence="1">
    <location>
        <begin position="33"/>
        <end position="53"/>
    </location>
</feature>